<reference evidence="1" key="1">
    <citation type="submission" date="2020-03" db="EMBL/GenBank/DDBJ databases">
        <title>A high-quality chromosome-level genome assembly of a woody plant with both climbing and erect habits, Rhamnella rubrinervis.</title>
        <authorList>
            <person name="Lu Z."/>
            <person name="Yang Y."/>
            <person name="Zhu X."/>
            <person name="Sun Y."/>
        </authorList>
    </citation>
    <scope>NUCLEOTIDE SEQUENCE</scope>
    <source>
        <strain evidence="1">BYM</strain>
        <tissue evidence="1">Leaf</tissue>
    </source>
</reference>
<proteinExistence type="predicted"/>
<comment type="caution">
    <text evidence="1">The sequence shown here is derived from an EMBL/GenBank/DDBJ whole genome shotgun (WGS) entry which is preliminary data.</text>
</comment>
<dbReference type="OrthoDB" id="1727761at2759"/>
<keyword evidence="2" id="KW-1185">Reference proteome</keyword>
<sequence>MDRGGAATPRKILESTRTTIRGLFSFSSPPGKVDQRKVACFSPGLMAAYVVVGLIKLVLEANRQKLTLRVSLPAQEAKHSARRPGLGAPFAFGTSVDLQK</sequence>
<evidence type="ECO:0000313" key="2">
    <source>
        <dbReference type="Proteomes" id="UP000796880"/>
    </source>
</evidence>
<organism evidence="1 2">
    <name type="scientific">Rhamnella rubrinervis</name>
    <dbReference type="NCBI Taxonomy" id="2594499"/>
    <lineage>
        <taxon>Eukaryota</taxon>
        <taxon>Viridiplantae</taxon>
        <taxon>Streptophyta</taxon>
        <taxon>Embryophyta</taxon>
        <taxon>Tracheophyta</taxon>
        <taxon>Spermatophyta</taxon>
        <taxon>Magnoliopsida</taxon>
        <taxon>eudicotyledons</taxon>
        <taxon>Gunneridae</taxon>
        <taxon>Pentapetalae</taxon>
        <taxon>rosids</taxon>
        <taxon>fabids</taxon>
        <taxon>Rosales</taxon>
        <taxon>Rhamnaceae</taxon>
        <taxon>rhamnoid group</taxon>
        <taxon>Rhamneae</taxon>
        <taxon>Rhamnella</taxon>
    </lineage>
</organism>
<protein>
    <submittedName>
        <fullName evidence="1">Uncharacterized protein</fullName>
    </submittedName>
</protein>
<accession>A0A8K0HHM5</accession>
<dbReference type="Proteomes" id="UP000796880">
    <property type="component" value="Unassembled WGS sequence"/>
</dbReference>
<dbReference type="AlphaFoldDB" id="A0A8K0HHM5"/>
<evidence type="ECO:0000313" key="1">
    <source>
        <dbReference type="EMBL" id="KAF3452253.1"/>
    </source>
</evidence>
<dbReference type="EMBL" id="VOIH02000003">
    <property type="protein sequence ID" value="KAF3452253.1"/>
    <property type="molecule type" value="Genomic_DNA"/>
</dbReference>
<name>A0A8K0HHM5_9ROSA</name>
<gene>
    <name evidence="1" type="ORF">FNV43_RR08351</name>
</gene>